<evidence type="ECO:0000313" key="2">
    <source>
        <dbReference type="EMBL" id="WPU66323.1"/>
    </source>
</evidence>
<dbReference type="AlphaFoldDB" id="A0AAX4HT30"/>
<name>A0AAX4HT30_9BACT</name>
<dbReference type="EMBL" id="CP139487">
    <property type="protein sequence ID" value="WPU66323.1"/>
    <property type="molecule type" value="Genomic_DNA"/>
</dbReference>
<feature type="signal peptide" evidence="1">
    <location>
        <begin position="1"/>
        <end position="20"/>
    </location>
</feature>
<dbReference type="KEGG" id="psti:SOO65_06145"/>
<dbReference type="Proteomes" id="UP001324634">
    <property type="component" value="Chromosome"/>
</dbReference>
<gene>
    <name evidence="2" type="ORF">SOO65_06145</name>
</gene>
<feature type="chain" id="PRO_5043388220" description="Caspase domain-containing protein" evidence="1">
    <location>
        <begin position="21"/>
        <end position="484"/>
    </location>
</feature>
<dbReference type="RefSeq" id="WP_321398424.1">
    <property type="nucleotide sequence ID" value="NZ_CP139487.1"/>
</dbReference>
<protein>
    <recommendedName>
        <fullName evidence="4">Caspase domain-containing protein</fullName>
    </recommendedName>
</protein>
<keyword evidence="3" id="KW-1185">Reference proteome</keyword>
<reference evidence="2 3" key="1">
    <citation type="submission" date="2023-11" db="EMBL/GenBank/DDBJ databases">
        <title>Peredibacter starrii A3.12.</title>
        <authorList>
            <person name="Mitchell R.J."/>
        </authorList>
    </citation>
    <scope>NUCLEOTIDE SEQUENCE [LARGE SCALE GENOMIC DNA]</scope>
    <source>
        <strain evidence="2 3">A3.12</strain>
    </source>
</reference>
<evidence type="ECO:0008006" key="4">
    <source>
        <dbReference type="Google" id="ProtNLM"/>
    </source>
</evidence>
<keyword evidence="1" id="KW-0732">Signal</keyword>
<dbReference type="Gene3D" id="3.40.50.1460">
    <property type="match status" value="1"/>
</dbReference>
<sequence length="484" mass="54787">MSKVKTTLLLSLMTCAPLHAKNYMTFMGGGGEPAGPETIFDYQVKSIGDFNSNSTWETQVSFNGGHSKTEGYIADSFKRKATNSRFTESEYERIIKDYETKLNNGQITSGDQLMLVVTTHGSMKKRDDEKTHDVSVTGGAVQNFDTAEGSRMVSMDKLENLVKLAEKRGVKLAIIDLSCHSGNTLALNRPNTCIISATGPNHYGYAGGGSGPFTNSFIDSMKKGKSLEEVFLNARNTFSDLSFPMISSPVGMDLNEEMYDNITPYLYRYDSNHDKFSPYVTNEASKGEACEEPKNYQELTNLITQFEDIKKARGVDYSSRDGKKFRESVDRYYTLLTKMRTDLSKLATPKTSPKEEFCTEKDDGVIKLRSCMTLNQNEILSYNAEPLKKLYAKRIQSTSGKDKEDAEMTLERITKVERRQQQLIRENPDYAKRANFFKDWPKLEEETTRLSYEVAGHAKAFYQERYKQKASSDTRPNPCKDFIL</sequence>
<organism evidence="2 3">
    <name type="scientific">Peredibacter starrii</name>
    <dbReference type="NCBI Taxonomy" id="28202"/>
    <lineage>
        <taxon>Bacteria</taxon>
        <taxon>Pseudomonadati</taxon>
        <taxon>Bdellovibrionota</taxon>
        <taxon>Bacteriovoracia</taxon>
        <taxon>Bacteriovoracales</taxon>
        <taxon>Bacteriovoracaceae</taxon>
        <taxon>Peredibacter</taxon>
    </lineage>
</organism>
<proteinExistence type="predicted"/>
<accession>A0AAX4HT30</accession>
<evidence type="ECO:0000313" key="3">
    <source>
        <dbReference type="Proteomes" id="UP001324634"/>
    </source>
</evidence>
<evidence type="ECO:0000256" key="1">
    <source>
        <dbReference type="SAM" id="SignalP"/>
    </source>
</evidence>